<sequence>MKYLVVKGYLGFGDRLETLKMCVNYALHNNLQIYVDWSDAIWTHGNETFYTYFNLVNMPVLNSLDDIPADATYYPSYWSRNNIKNPCSEEMLRNKKELGVDVGILGPSTPTNADVLVHCSVSSRSVYLDSGFFARVFRVVNPDILSGIRTRLSKVQLANCIGVHARGTDRAKRDVRKEHSIQYMVLHAMSFASKPMIVVGDDAYSIELWKRYYPNTVVFTTLAQANTTNKGNHLATKDELKNSKYDLTVEFLTDFFTLAHCERVLSTFKDSRFAQEARRLHPYVKQILDS</sequence>
<dbReference type="Gene3D" id="3.40.50.11350">
    <property type="match status" value="1"/>
</dbReference>
<accession>A0A6C0DQQ6</accession>
<dbReference type="AlphaFoldDB" id="A0A6C0DQQ6"/>
<name>A0A6C0DQQ6_9ZZZZ</name>
<dbReference type="Gene3D" id="3.40.50.11340">
    <property type="match status" value="1"/>
</dbReference>
<protein>
    <submittedName>
        <fullName evidence="1">Uncharacterized protein</fullName>
    </submittedName>
</protein>
<proteinExistence type="predicted"/>
<dbReference type="EMBL" id="MN739658">
    <property type="protein sequence ID" value="QHT18662.1"/>
    <property type="molecule type" value="Genomic_DNA"/>
</dbReference>
<organism evidence="1">
    <name type="scientific">viral metagenome</name>
    <dbReference type="NCBI Taxonomy" id="1070528"/>
    <lineage>
        <taxon>unclassified sequences</taxon>
        <taxon>metagenomes</taxon>
        <taxon>organismal metagenomes</taxon>
    </lineage>
</organism>
<reference evidence="1" key="1">
    <citation type="journal article" date="2020" name="Nature">
        <title>Giant virus diversity and host interactions through global metagenomics.</title>
        <authorList>
            <person name="Schulz F."/>
            <person name="Roux S."/>
            <person name="Paez-Espino D."/>
            <person name="Jungbluth S."/>
            <person name="Walsh D.A."/>
            <person name="Denef V.J."/>
            <person name="McMahon K.D."/>
            <person name="Konstantinidis K.T."/>
            <person name="Eloe-Fadrosh E.A."/>
            <person name="Kyrpides N.C."/>
            <person name="Woyke T."/>
        </authorList>
    </citation>
    <scope>NUCLEOTIDE SEQUENCE</scope>
    <source>
        <strain evidence="1">GVMAG-M-3300023174-47</strain>
    </source>
</reference>
<evidence type="ECO:0000313" key="1">
    <source>
        <dbReference type="EMBL" id="QHT18662.1"/>
    </source>
</evidence>